<feature type="region of interest" description="Disordered" evidence="1">
    <location>
        <begin position="451"/>
        <end position="495"/>
    </location>
</feature>
<feature type="compositionally biased region" description="Basic and acidic residues" evidence="1">
    <location>
        <begin position="460"/>
        <end position="474"/>
    </location>
</feature>
<protein>
    <submittedName>
        <fullName evidence="2">Uncharacterized protein</fullName>
    </submittedName>
</protein>
<reference evidence="2" key="1">
    <citation type="submission" date="2018-10" db="EMBL/GenBank/DDBJ databases">
        <title>Hidden diversity of soil giant viruses.</title>
        <authorList>
            <person name="Schulz F."/>
            <person name="Alteio L."/>
            <person name="Goudeau D."/>
            <person name="Ryan E.M."/>
            <person name="Malmstrom R.R."/>
            <person name="Blanchard J."/>
            <person name="Woyke T."/>
        </authorList>
    </citation>
    <scope>NUCLEOTIDE SEQUENCE</scope>
    <source>
        <strain evidence="2">BAV1</strain>
    </source>
</reference>
<organism evidence="2">
    <name type="scientific">Barrevirus sp</name>
    <dbReference type="NCBI Taxonomy" id="2487763"/>
    <lineage>
        <taxon>Viruses</taxon>
        <taxon>Varidnaviria</taxon>
        <taxon>Bamfordvirae</taxon>
        <taxon>Nucleocytoviricota</taxon>
        <taxon>Megaviricetes</taxon>
        <taxon>Imitervirales</taxon>
        <taxon>Mimiviridae</taxon>
        <taxon>Klosneuvirinae</taxon>
    </lineage>
</organism>
<evidence type="ECO:0000256" key="1">
    <source>
        <dbReference type="SAM" id="MobiDB-lite"/>
    </source>
</evidence>
<evidence type="ECO:0000313" key="2">
    <source>
        <dbReference type="EMBL" id="AYV76913.1"/>
    </source>
</evidence>
<accession>A0A3G4ZTI1</accession>
<name>A0A3G4ZTI1_9VIRU</name>
<gene>
    <name evidence="2" type="ORF">Barrevirus3_33</name>
</gene>
<feature type="region of interest" description="Disordered" evidence="1">
    <location>
        <begin position="388"/>
        <end position="408"/>
    </location>
</feature>
<proteinExistence type="predicted"/>
<sequence length="698" mass="78142">MNYICVCPRFHVSYHTKFPSSDTEIWLSKDKEIMPLTTIIDALITFGKIKKKRIEKEEEEEEEEEKPIKIENEIQYEDLFHEVPAEQQAETIKLTGTLGEEEKEEKEEKEKIETVKPSKPVTSMEITAEDIGIVSPVTTVTTMEKEEIVTKVRPVISYEPEKQVSVEEPVGPIPSEVTKVEPVEPLNAKPITSVDLTAEDIGLSIVPSPKPPRILTTMEEEKIETTKVKPVASMDLTEEEMDILSQPVPGEHKIKLEEAKPVQVIGPSQPITAEEMAYPGEEEQPIPGEHKIELEEAKPIQVIGPTEAITAEEMAYPVEPPPPPSKPVASMDITDEEMDILLQPIPGEHKIELEEAKPVQVIGPSQPITAEEMAYPGEEEERPIPGETKIKLEEAKPVQIIGPSQPITAEEMAYPGEEEEKPIPGEHKIELEEAKPVQVIGPSQPITAEELAYPGEEEEKPIPGETKIELEEAKPVQVIKPEETVIGPSEPITAEEMGYPEPISIEPAKPIPQPSTIVSPPPPPPPSIAEPIPFSVEDLMFPEPQKATMLKPPEIPEQTLISAESKTKIRPELLPEQVRIEAEAEKVRPQLPEILEQVPIEAEANYIDIQIILNIYNEIMARLFAIYNSIFIKLGDCIPNSTLNYNLLTMPRTLFPNKEPFLTIINEIISRLKQNIERVITIIKDSYDKLEIIYQSEC</sequence>
<dbReference type="EMBL" id="MK072000">
    <property type="protein sequence ID" value="AYV76913.1"/>
    <property type="molecule type" value="Genomic_DNA"/>
</dbReference>